<accession>A0A7L6N8D3</accession>
<evidence type="ECO:0000256" key="15">
    <source>
        <dbReference type="PIRSR" id="PIRSR000447-1"/>
    </source>
</evidence>
<dbReference type="SUPFAM" id="SSF53901">
    <property type="entry name" value="Thiolase-like"/>
    <property type="match status" value="2"/>
</dbReference>
<comment type="similarity">
    <text evidence="2 14 16">Belongs to the thiolase-like superfamily. Beta-ketoacyl-ACP synthases family.</text>
</comment>
<dbReference type="KEGG" id="tbk:HF295_07950"/>
<comment type="pathway">
    <text evidence="1 14">Lipid metabolism; fatty acid biosynthesis.</text>
</comment>
<evidence type="ECO:0000256" key="7">
    <source>
        <dbReference type="ARBA" id="ARBA00022832"/>
    </source>
</evidence>
<dbReference type="PANTHER" id="PTHR11712">
    <property type="entry name" value="POLYKETIDE SYNTHASE-RELATED"/>
    <property type="match status" value="1"/>
</dbReference>
<dbReference type="AlphaFoldDB" id="A0A7L6N8D3"/>
<evidence type="ECO:0000313" key="18">
    <source>
        <dbReference type="EMBL" id="QLY40789.1"/>
    </source>
</evidence>
<keyword evidence="19" id="KW-1185">Reference proteome</keyword>
<protein>
    <recommendedName>
        <fullName evidence="4 14">3-oxoacyl-[acyl-carrier-protein] synthase 2</fullName>
        <ecNumber evidence="3 14">2.3.1.179</ecNumber>
    </recommendedName>
</protein>
<dbReference type="Pfam" id="PF00109">
    <property type="entry name" value="ketoacyl-synt"/>
    <property type="match status" value="1"/>
</dbReference>
<dbReference type="InterPro" id="IPR020841">
    <property type="entry name" value="PKS_Beta-ketoAc_synthase_dom"/>
</dbReference>
<feature type="active site" description="For beta-ketoacyl synthase activity" evidence="15">
    <location>
        <position position="164"/>
    </location>
</feature>
<keyword evidence="5 14" id="KW-0444">Lipid biosynthesis</keyword>
<dbReference type="GO" id="GO:0004315">
    <property type="term" value="F:3-oxoacyl-[acyl-carrier-protein] synthase activity"/>
    <property type="evidence" value="ECO:0007669"/>
    <property type="project" value="UniProtKB-UniRule"/>
</dbReference>
<evidence type="ECO:0000256" key="2">
    <source>
        <dbReference type="ARBA" id="ARBA00008467"/>
    </source>
</evidence>
<dbReference type="InterPro" id="IPR016039">
    <property type="entry name" value="Thiolase-like"/>
</dbReference>
<dbReference type="NCBIfam" id="NF005589">
    <property type="entry name" value="PRK07314.1"/>
    <property type="match status" value="1"/>
</dbReference>
<evidence type="ECO:0000256" key="5">
    <source>
        <dbReference type="ARBA" id="ARBA00022516"/>
    </source>
</evidence>
<evidence type="ECO:0000256" key="8">
    <source>
        <dbReference type="ARBA" id="ARBA00023098"/>
    </source>
</evidence>
<keyword evidence="6 14" id="KW-0808">Transferase</keyword>
<dbReference type="FunFam" id="3.40.47.10:FF:000009">
    <property type="entry name" value="3-oxoacyl-[acyl-carrier-protein] synthase 2"/>
    <property type="match status" value="1"/>
</dbReference>
<dbReference type="UniPathway" id="UPA00094"/>
<dbReference type="Proteomes" id="UP000512167">
    <property type="component" value="Chromosome"/>
</dbReference>
<dbReference type="InterPro" id="IPR017568">
    <property type="entry name" value="3-oxoacyl-ACP_synth-2"/>
</dbReference>
<dbReference type="InterPro" id="IPR000794">
    <property type="entry name" value="Beta-ketoacyl_synthase"/>
</dbReference>
<keyword evidence="9 14" id="KW-0275">Fatty acid biosynthesis</keyword>
<evidence type="ECO:0000256" key="9">
    <source>
        <dbReference type="ARBA" id="ARBA00023160"/>
    </source>
</evidence>
<dbReference type="PANTHER" id="PTHR11712:SF336">
    <property type="entry name" value="3-OXOACYL-[ACYL-CARRIER-PROTEIN] SYNTHASE, MITOCHONDRIAL"/>
    <property type="match status" value="1"/>
</dbReference>
<dbReference type="Pfam" id="PF02801">
    <property type="entry name" value="Ketoacyl-synt_C"/>
    <property type="match status" value="1"/>
</dbReference>
<evidence type="ECO:0000256" key="1">
    <source>
        <dbReference type="ARBA" id="ARBA00005194"/>
    </source>
</evidence>
<dbReference type="SMART" id="SM00825">
    <property type="entry name" value="PKS_KS"/>
    <property type="match status" value="1"/>
</dbReference>
<evidence type="ECO:0000259" key="17">
    <source>
        <dbReference type="PROSITE" id="PS52004"/>
    </source>
</evidence>
<comment type="catalytic activity">
    <reaction evidence="13 14">
        <text>a fatty acyl-[ACP] + malonyl-[ACP] + H(+) = a 3-oxoacyl-[ACP] + holo-[ACP] + CO2</text>
        <dbReference type="Rhea" id="RHEA:22836"/>
        <dbReference type="Rhea" id="RHEA-COMP:9623"/>
        <dbReference type="Rhea" id="RHEA-COMP:9685"/>
        <dbReference type="Rhea" id="RHEA-COMP:9916"/>
        <dbReference type="Rhea" id="RHEA-COMP:14125"/>
        <dbReference type="ChEBI" id="CHEBI:15378"/>
        <dbReference type="ChEBI" id="CHEBI:16526"/>
        <dbReference type="ChEBI" id="CHEBI:64479"/>
        <dbReference type="ChEBI" id="CHEBI:78449"/>
        <dbReference type="ChEBI" id="CHEBI:78776"/>
        <dbReference type="ChEBI" id="CHEBI:138651"/>
    </reaction>
</comment>
<dbReference type="RefSeq" id="WP_312031637.1">
    <property type="nucleotide sequence ID" value="NZ_CP051151.1"/>
</dbReference>
<sequence>MSKRRVVITGIGAITPIGNDAKTTWKNAIAGKNGIDIISHYDASQDDVTLAGEIKNYDLSQKFNIKDLKKMDRFIQLAIVASDEAIEDSKLDFSKEDTHRVGVYYASGIGGLETIANQNTRGLERGYNRMSPYFIPSAIINLAAGHIAIKHGIHGPSISHVTACASGTNTIGEAFRAIRDGYLDTVITGGSEATVIPIGIWGFSIMQALSKEKSKDYASIPFDVNRSGFVMGEGAATLVLESYEHAKARNAKIYGEIIGYATTSDASHITSPDLEGKGARDSMLLALKDASIGTEDIDYINAHGTSTPLNDQVETLAIKEAFKEHAYKLNISSTKSMTGHLLGASGAVEALFTLLACKNDIIPPTINTKILDPLCDLNYTLAKAVNKKINYALSNSLGFGGHNATIIFKKFEEETNGAQQ</sequence>
<dbReference type="PIRSF" id="PIRSF000447">
    <property type="entry name" value="KAS_II"/>
    <property type="match status" value="1"/>
</dbReference>
<evidence type="ECO:0000256" key="11">
    <source>
        <dbReference type="ARBA" id="ARBA00024006"/>
    </source>
</evidence>
<dbReference type="GO" id="GO:0005829">
    <property type="term" value="C:cytosol"/>
    <property type="evidence" value="ECO:0007669"/>
    <property type="project" value="TreeGrafter"/>
</dbReference>
<dbReference type="PROSITE" id="PS52004">
    <property type="entry name" value="KS3_2"/>
    <property type="match status" value="1"/>
</dbReference>
<comment type="catalytic activity">
    <reaction evidence="12 14">
        <text>(9Z)-hexadecenoyl-[ACP] + malonyl-[ACP] + H(+) = 3-oxo-(11Z)-octadecenoyl-[ACP] + holo-[ACP] + CO2</text>
        <dbReference type="Rhea" id="RHEA:55040"/>
        <dbReference type="Rhea" id="RHEA-COMP:9623"/>
        <dbReference type="Rhea" id="RHEA-COMP:9685"/>
        <dbReference type="Rhea" id="RHEA-COMP:10800"/>
        <dbReference type="Rhea" id="RHEA-COMP:14074"/>
        <dbReference type="ChEBI" id="CHEBI:15378"/>
        <dbReference type="ChEBI" id="CHEBI:16526"/>
        <dbReference type="ChEBI" id="CHEBI:64479"/>
        <dbReference type="ChEBI" id="CHEBI:78449"/>
        <dbReference type="ChEBI" id="CHEBI:83989"/>
        <dbReference type="ChEBI" id="CHEBI:138538"/>
        <dbReference type="EC" id="2.3.1.179"/>
    </reaction>
</comment>
<dbReference type="NCBIfam" id="TIGR03150">
    <property type="entry name" value="fabF"/>
    <property type="match status" value="1"/>
</dbReference>
<comment type="function">
    <text evidence="11 14">Involved in the type II fatty acid elongation cycle. Catalyzes the elongation of a wide range of acyl-ACP by the addition of two carbons from malonyl-ACP to an acyl acceptor. Can efficiently catalyze the conversion of palmitoleoyl-ACP (cis-hexadec-9-enoyl-ACP) to cis-vaccenoyl-ACP (cis-octadec-11-enoyl-ACP), an essential step in the thermal regulation of fatty acid composition.</text>
</comment>
<dbReference type="Gene3D" id="3.40.47.10">
    <property type="match status" value="1"/>
</dbReference>
<evidence type="ECO:0000256" key="14">
    <source>
        <dbReference type="PIRNR" id="PIRNR000447"/>
    </source>
</evidence>
<dbReference type="InterPro" id="IPR014031">
    <property type="entry name" value="Ketoacyl_synth_C"/>
</dbReference>
<keyword evidence="10 14" id="KW-0012">Acyltransferase</keyword>
<dbReference type="GO" id="GO:0006633">
    <property type="term" value="P:fatty acid biosynthetic process"/>
    <property type="evidence" value="ECO:0007669"/>
    <property type="project" value="UniProtKB-UniRule"/>
</dbReference>
<evidence type="ECO:0000256" key="12">
    <source>
        <dbReference type="ARBA" id="ARBA00047318"/>
    </source>
</evidence>
<keyword evidence="8" id="KW-0443">Lipid metabolism</keyword>
<evidence type="ECO:0000256" key="4">
    <source>
        <dbReference type="ARBA" id="ARBA00014657"/>
    </source>
</evidence>
<gene>
    <name evidence="18" type="primary">fabF</name>
    <name evidence="18" type="ORF">HF295_07950</name>
</gene>
<dbReference type="CDD" id="cd00834">
    <property type="entry name" value="KAS_I_II"/>
    <property type="match status" value="1"/>
</dbReference>
<organism evidence="18 19">
    <name type="scientific">Hujiaoplasma nucleasis</name>
    <dbReference type="NCBI Taxonomy" id="2725268"/>
    <lineage>
        <taxon>Bacteria</taxon>
        <taxon>Bacillati</taxon>
        <taxon>Mycoplasmatota</taxon>
        <taxon>Mollicutes</taxon>
        <taxon>Candidatus Izemoplasmatales</taxon>
        <taxon>Hujiaoplasmataceae</taxon>
        <taxon>Hujiaoplasma</taxon>
    </lineage>
</organism>
<evidence type="ECO:0000256" key="6">
    <source>
        <dbReference type="ARBA" id="ARBA00022679"/>
    </source>
</evidence>
<reference evidence="18 19" key="1">
    <citation type="submission" date="2020-04" db="EMBL/GenBank/DDBJ databases">
        <authorList>
            <person name="Zheng R.K."/>
            <person name="Sun C.M."/>
        </authorList>
    </citation>
    <scope>NUCLEOTIDE SEQUENCE [LARGE SCALE GENOMIC DNA]</scope>
    <source>
        <strain evidence="19">zrk29</strain>
    </source>
</reference>
<dbReference type="EMBL" id="CP051151">
    <property type="protein sequence ID" value="QLY40789.1"/>
    <property type="molecule type" value="Genomic_DNA"/>
</dbReference>
<dbReference type="EC" id="2.3.1.179" evidence="3 14"/>
<evidence type="ECO:0000256" key="10">
    <source>
        <dbReference type="ARBA" id="ARBA00023315"/>
    </source>
</evidence>
<evidence type="ECO:0000313" key="19">
    <source>
        <dbReference type="Proteomes" id="UP000512167"/>
    </source>
</evidence>
<evidence type="ECO:0000256" key="16">
    <source>
        <dbReference type="RuleBase" id="RU003694"/>
    </source>
</evidence>
<dbReference type="InterPro" id="IPR014030">
    <property type="entry name" value="Ketoacyl_synth_N"/>
</dbReference>
<evidence type="ECO:0000256" key="13">
    <source>
        <dbReference type="ARBA" id="ARBA00047659"/>
    </source>
</evidence>
<keyword evidence="7" id="KW-0276">Fatty acid metabolism</keyword>
<evidence type="ECO:0000256" key="3">
    <source>
        <dbReference type="ARBA" id="ARBA00012356"/>
    </source>
</evidence>
<proteinExistence type="inferred from homology"/>
<name>A0A7L6N8D3_9MOLU</name>
<feature type="domain" description="Ketosynthase family 3 (KS3)" evidence="17">
    <location>
        <begin position="3"/>
        <end position="410"/>
    </location>
</feature>